<accession>A0A816FNS3</accession>
<dbReference type="Pfam" id="PF10237">
    <property type="entry name" value="N6-adenineMlase"/>
    <property type="match status" value="1"/>
</dbReference>
<evidence type="ECO:0000256" key="4">
    <source>
        <dbReference type="ARBA" id="ARBA00022679"/>
    </source>
</evidence>
<evidence type="ECO:0000313" key="6">
    <source>
        <dbReference type="EMBL" id="CAF1559007.1"/>
    </source>
</evidence>
<dbReference type="GO" id="GO:0005730">
    <property type="term" value="C:nucleolus"/>
    <property type="evidence" value="ECO:0007669"/>
    <property type="project" value="TreeGrafter"/>
</dbReference>
<dbReference type="InterPro" id="IPR039846">
    <property type="entry name" value="ZCCHC4"/>
</dbReference>
<evidence type="ECO:0000256" key="1">
    <source>
        <dbReference type="ARBA" id="ARBA00004496"/>
    </source>
</evidence>
<comment type="caution">
    <text evidence="9">The sequence shown here is derived from an EMBL/GenBank/DDBJ whole genome shotgun (WGS) entry which is preliminary data.</text>
</comment>
<dbReference type="OrthoDB" id="1470350at2759"/>
<keyword evidence="4" id="KW-0808">Transferase</keyword>
<dbReference type="GO" id="GO:0005737">
    <property type="term" value="C:cytoplasm"/>
    <property type="evidence" value="ECO:0007669"/>
    <property type="project" value="UniProtKB-SubCell"/>
</dbReference>
<evidence type="ECO:0008006" key="11">
    <source>
        <dbReference type="Google" id="ProtNLM"/>
    </source>
</evidence>
<proteinExistence type="predicted"/>
<protein>
    <recommendedName>
        <fullName evidence="11">CTCHY-type domain-containing protein</fullName>
    </recommendedName>
</protein>
<sequence length="317" mass="37438">MFPEHEQSDHVDHKYTESLKRQQLRQPCRYILQPLENKRSDAQFFFSQTFIDYLINDIIIKGSWDSVICIGCPTIFENLNRPCYKTKLHSYLLDYDYRLCSFYSTKQMLIYNMFNGHIFSKKKFFQENFLSKIKNCLVIIDPPFGGFHRALANSIEKLFQSNDDIQRNLIVFNPYFLEKWINDAFSNLKMLDYKIEYTSTSSLNLCRGKKGSPVRMFTDISPSKCPPLDELNYKYCFECDRYTLLTNQHCLQCQTCPSKDGLPYKHCSLCQRCVKAERKHCNKCNVCHLPDQCMTESTKRKCPSLSDDDDEKKKKKN</sequence>
<dbReference type="EMBL" id="CAJNOI010005076">
    <property type="protein sequence ID" value="CAF1559039.1"/>
    <property type="molecule type" value="Genomic_DNA"/>
</dbReference>
<dbReference type="PANTHER" id="PTHR13493">
    <property type="entry name" value="ZINC FINGER CCHC DOMAIN-CONTAINING"/>
    <property type="match status" value="1"/>
</dbReference>
<dbReference type="GO" id="GO:0008988">
    <property type="term" value="F:rRNA (adenine-N6-)-methyltransferase activity"/>
    <property type="evidence" value="ECO:0007669"/>
    <property type="project" value="InterPro"/>
</dbReference>
<dbReference type="PANTHER" id="PTHR13493:SF3">
    <property type="entry name" value="RRNA N6-ADENOSINE-METHYLTRANSFERASE ZCCHC4"/>
    <property type="match status" value="1"/>
</dbReference>
<dbReference type="EMBL" id="CAJNOM010005477">
    <property type="protein sequence ID" value="CAF1664108.1"/>
    <property type="molecule type" value="Genomic_DNA"/>
</dbReference>
<evidence type="ECO:0000313" key="8">
    <source>
        <dbReference type="EMBL" id="CAF1664108.1"/>
    </source>
</evidence>
<keyword evidence="10" id="KW-1185">Reference proteome</keyword>
<comment type="subcellular location">
    <subcellularLocation>
        <location evidence="1">Cytoplasm</location>
    </subcellularLocation>
</comment>
<feature type="region of interest" description="Disordered" evidence="5">
    <location>
        <begin position="298"/>
        <end position="317"/>
    </location>
</feature>
<dbReference type="EMBL" id="CAJNOM010005479">
    <property type="protein sequence ID" value="CAF1664124.1"/>
    <property type="molecule type" value="Genomic_DNA"/>
</dbReference>
<evidence type="ECO:0000256" key="5">
    <source>
        <dbReference type="SAM" id="MobiDB-lite"/>
    </source>
</evidence>
<evidence type="ECO:0000313" key="9">
    <source>
        <dbReference type="EMBL" id="CAF1664124.1"/>
    </source>
</evidence>
<organism evidence="9 10">
    <name type="scientific">Adineta steineri</name>
    <dbReference type="NCBI Taxonomy" id="433720"/>
    <lineage>
        <taxon>Eukaryota</taxon>
        <taxon>Metazoa</taxon>
        <taxon>Spiralia</taxon>
        <taxon>Gnathifera</taxon>
        <taxon>Rotifera</taxon>
        <taxon>Eurotatoria</taxon>
        <taxon>Bdelloidea</taxon>
        <taxon>Adinetida</taxon>
        <taxon>Adinetidae</taxon>
        <taxon>Adineta</taxon>
    </lineage>
</organism>
<gene>
    <name evidence="6" type="ORF">BJG266_LOCUS46806</name>
    <name evidence="7" type="ORF">BJG266_LOCUS46808</name>
    <name evidence="8" type="ORF">QVE165_LOCUS63840</name>
    <name evidence="9" type="ORF">QVE165_LOCUS63844</name>
</gene>
<keyword evidence="2" id="KW-0963">Cytoplasm</keyword>
<evidence type="ECO:0000313" key="7">
    <source>
        <dbReference type="EMBL" id="CAF1559039.1"/>
    </source>
</evidence>
<name>A0A816FNS3_9BILA</name>
<reference evidence="9" key="1">
    <citation type="submission" date="2021-02" db="EMBL/GenBank/DDBJ databases">
        <authorList>
            <person name="Nowell W R."/>
        </authorList>
    </citation>
    <scope>NUCLEOTIDE SEQUENCE</scope>
</reference>
<dbReference type="EMBL" id="CAJNOI010005075">
    <property type="protein sequence ID" value="CAF1559007.1"/>
    <property type="molecule type" value="Genomic_DNA"/>
</dbReference>
<keyword evidence="3" id="KW-0489">Methyltransferase</keyword>
<evidence type="ECO:0000256" key="3">
    <source>
        <dbReference type="ARBA" id="ARBA00022603"/>
    </source>
</evidence>
<dbReference type="Proteomes" id="UP000663832">
    <property type="component" value="Unassembled WGS sequence"/>
</dbReference>
<evidence type="ECO:0000256" key="2">
    <source>
        <dbReference type="ARBA" id="ARBA00022490"/>
    </source>
</evidence>
<dbReference type="AlphaFoldDB" id="A0A816FNS3"/>
<evidence type="ECO:0000313" key="10">
    <source>
        <dbReference type="Proteomes" id="UP000663832"/>
    </source>
</evidence>
<dbReference type="PROSITE" id="PS50216">
    <property type="entry name" value="DHHC"/>
    <property type="match status" value="1"/>
</dbReference>
<dbReference type="Proteomes" id="UP000663877">
    <property type="component" value="Unassembled WGS sequence"/>
</dbReference>
<dbReference type="InterPro" id="IPR041370">
    <property type="entry name" value="Mlase_EEF1AKMT1/ZCCHC4"/>
</dbReference>